<dbReference type="InterPro" id="IPR006680">
    <property type="entry name" value="Amidohydro-rel"/>
</dbReference>
<dbReference type="GO" id="GO:0016811">
    <property type="term" value="F:hydrolase activity, acting on carbon-nitrogen (but not peptide) bonds, in linear amides"/>
    <property type="evidence" value="ECO:0007669"/>
    <property type="project" value="InterPro"/>
</dbReference>
<dbReference type="Gene3D" id="3.30.1490.130">
    <property type="entry name" value="D-aminoacylase. Domain 3"/>
    <property type="match status" value="1"/>
</dbReference>
<feature type="domain" description="Amidohydrolase-related" evidence="2">
    <location>
        <begin position="65"/>
        <end position="489"/>
    </location>
</feature>
<keyword evidence="4" id="KW-1185">Reference proteome</keyword>
<dbReference type="RefSeq" id="WP_225699815.1">
    <property type="nucleotide sequence ID" value="NZ_JAIXNE010000007.1"/>
</dbReference>
<dbReference type="Proteomes" id="UP001139409">
    <property type="component" value="Unassembled WGS sequence"/>
</dbReference>
<dbReference type="Gene3D" id="2.30.40.10">
    <property type="entry name" value="Urease, subunit C, domain 1"/>
    <property type="match status" value="1"/>
</dbReference>
<dbReference type="SUPFAM" id="SSF51338">
    <property type="entry name" value="Composite domain of metallo-dependent hydrolases"/>
    <property type="match status" value="1"/>
</dbReference>
<sequence>MEESNARKTKATDVVYDVVLTNGRVIDAETYTDGIFNVGIIGEKIAAISADPLKGKEVVDATGKIVCPGFIDLHAHSQNIGSNRIQAFDGLTTALDLESGVLPVSEFYDKCAKEGRPINYGASSAWGGARIVTFSPQKAVNGKPVPSVEWFLESFDATEWVMAVAEGETLQKILDMTEEGLKEGGIGVGVPWGYAPGAGMKELLGIWKLARKYNVPTYTHIQNLSMVDPNSGTKNIVEMIGLAASTGAKTHICHLNSVSLRDIPSISQLIKTAQSAGIPITTEAYSYGAGNGPIGAHEFDPEDVQERLEIDWSDLTAVKTMKDFQTKEEVVKARKEDPNLSTIIHYLREDDNAHDASLLDMSVLFPGGAVVTDGLPYTTSEGKFFHSDEWPLPEGLSNHPRAAGNYCRFLRKWVRERGVISWMDAMRYTSLNAANILEDSIPEMKNKARIQVGADADILVFDPETVSEQADFRNPARLSKGMHHVIINGTFLIRDEELDTNALPGKPIRAKITA</sequence>
<dbReference type="SUPFAM" id="SSF51556">
    <property type="entry name" value="Metallo-dependent hydrolases"/>
    <property type="match status" value="1"/>
</dbReference>
<protein>
    <submittedName>
        <fullName evidence="3">Amidohydrolase family protein</fullName>
    </submittedName>
</protein>
<dbReference type="AlphaFoldDB" id="A0A9X1HYB1"/>
<dbReference type="InterPro" id="IPR023100">
    <property type="entry name" value="D-aminoacylase_insert_dom_sf"/>
</dbReference>
<dbReference type="Pfam" id="PF01979">
    <property type="entry name" value="Amidohydro_1"/>
    <property type="match status" value="1"/>
</dbReference>
<evidence type="ECO:0000256" key="1">
    <source>
        <dbReference type="ARBA" id="ARBA00001947"/>
    </source>
</evidence>
<dbReference type="NCBIfam" id="NF006560">
    <property type="entry name" value="PRK09061.1"/>
    <property type="match status" value="1"/>
</dbReference>
<proteinExistence type="predicted"/>
<dbReference type="PANTHER" id="PTHR11647">
    <property type="entry name" value="HYDRANTOINASE/DIHYDROPYRIMIDINASE FAMILY MEMBER"/>
    <property type="match status" value="1"/>
</dbReference>
<dbReference type="PANTHER" id="PTHR11647:SF1">
    <property type="entry name" value="COLLAPSIN RESPONSE MEDIATOR PROTEIN"/>
    <property type="match status" value="1"/>
</dbReference>
<dbReference type="InterPro" id="IPR032466">
    <property type="entry name" value="Metal_Hydrolase"/>
</dbReference>
<organism evidence="3 4">
    <name type="scientific">Fulvivirga sedimenti</name>
    <dbReference type="NCBI Taxonomy" id="2879465"/>
    <lineage>
        <taxon>Bacteria</taxon>
        <taxon>Pseudomonadati</taxon>
        <taxon>Bacteroidota</taxon>
        <taxon>Cytophagia</taxon>
        <taxon>Cytophagales</taxon>
        <taxon>Fulvivirgaceae</taxon>
        <taxon>Fulvivirga</taxon>
    </lineage>
</organism>
<comment type="cofactor">
    <cofactor evidence="1">
        <name>Zn(2+)</name>
        <dbReference type="ChEBI" id="CHEBI:29105"/>
    </cofactor>
</comment>
<accession>A0A9X1HYB1</accession>
<name>A0A9X1HYB1_9BACT</name>
<gene>
    <name evidence="3" type="ORF">LDX50_29045</name>
</gene>
<evidence type="ECO:0000259" key="2">
    <source>
        <dbReference type="Pfam" id="PF01979"/>
    </source>
</evidence>
<evidence type="ECO:0000313" key="3">
    <source>
        <dbReference type="EMBL" id="MCA6078957.1"/>
    </source>
</evidence>
<comment type="caution">
    <text evidence="3">The sequence shown here is derived from an EMBL/GenBank/DDBJ whole genome shotgun (WGS) entry which is preliminary data.</text>
</comment>
<dbReference type="Gene3D" id="3.20.20.140">
    <property type="entry name" value="Metal-dependent hydrolases"/>
    <property type="match status" value="1"/>
</dbReference>
<evidence type="ECO:0000313" key="4">
    <source>
        <dbReference type="Proteomes" id="UP001139409"/>
    </source>
</evidence>
<reference evidence="3" key="1">
    <citation type="submission" date="2021-09" db="EMBL/GenBank/DDBJ databases">
        <title>Fulvivirga sp. isolated from coastal sediment.</title>
        <authorList>
            <person name="Yu H."/>
        </authorList>
    </citation>
    <scope>NUCLEOTIDE SEQUENCE</scope>
    <source>
        <strain evidence="3">1062</strain>
    </source>
</reference>
<dbReference type="EMBL" id="JAIXNE010000007">
    <property type="protein sequence ID" value="MCA6078957.1"/>
    <property type="molecule type" value="Genomic_DNA"/>
</dbReference>
<dbReference type="InterPro" id="IPR011059">
    <property type="entry name" value="Metal-dep_hydrolase_composite"/>
</dbReference>
<dbReference type="InterPro" id="IPR050378">
    <property type="entry name" value="Metallo-dep_Hydrolases_sf"/>
</dbReference>